<organism evidence="2 3">
    <name type="scientific">Microbacterium ureisolvens</name>
    <dbReference type="NCBI Taxonomy" id="2781186"/>
    <lineage>
        <taxon>Bacteria</taxon>
        <taxon>Bacillati</taxon>
        <taxon>Actinomycetota</taxon>
        <taxon>Actinomycetes</taxon>
        <taxon>Micrococcales</taxon>
        <taxon>Microbacteriaceae</taxon>
        <taxon>Microbacterium</taxon>
    </lineage>
</organism>
<dbReference type="InterPro" id="IPR002213">
    <property type="entry name" value="UDP_glucos_trans"/>
</dbReference>
<name>A0ABS7HV62_9MICO</name>
<keyword evidence="3" id="KW-1185">Reference proteome</keyword>
<dbReference type="SUPFAM" id="SSF53756">
    <property type="entry name" value="UDP-Glycosyltransferase/glycogen phosphorylase"/>
    <property type="match status" value="1"/>
</dbReference>
<comment type="caution">
    <text evidence="2">The sequence shown here is derived from an EMBL/GenBank/DDBJ whole genome shotgun (WGS) entry which is preliminary data.</text>
</comment>
<sequence length="364" mass="38762">MARYVFVTWDGGGNRMPTITIARALAERGHEVRVLGHDSQTDAYRAAGLAFAPFTSAPGFVLDPRPVGLLRLFTDYGLADDTVAQLAAFPADVVVVDCMLLAVLDVLDRMGQRFAVLEHTLHDFLASGSRVLEVVLWPRGVRVRTPRRHATPVLVASVPGFDVPFPSRPALSAAPGEVVYTGAMTRAVSAQPAAPTVVLSLSTFRFPDLVTTWQRVLDAVEGLDVRVVATLGPAMAVGEVRVPHGIEVHEWMPHDELLPNATVLVGHGGHGTTVAALAHGVPVLVLPLDATSDQPRVGRAVARAGVGATMSRRTDAATIRRAIRHALGDDAMRDRARRLGDAIRTLDGPGRAADVLELSADAGR</sequence>
<dbReference type="Gene3D" id="3.40.50.2000">
    <property type="entry name" value="Glycogen Phosphorylase B"/>
    <property type="match status" value="3"/>
</dbReference>
<dbReference type="InterPro" id="IPR050426">
    <property type="entry name" value="Glycosyltransferase_28"/>
</dbReference>
<proteinExistence type="predicted"/>
<gene>
    <name evidence="2" type="ORF">JNB61_01550</name>
</gene>
<feature type="domain" description="Erythromycin biosynthesis protein CIII-like C-terminal" evidence="1">
    <location>
        <begin position="215"/>
        <end position="342"/>
    </location>
</feature>
<dbReference type="PANTHER" id="PTHR48050:SF13">
    <property type="entry name" value="STEROL 3-BETA-GLUCOSYLTRANSFERASE UGT80A2"/>
    <property type="match status" value="1"/>
</dbReference>
<dbReference type="EMBL" id="JAEUAX010000001">
    <property type="protein sequence ID" value="MBW9108450.1"/>
    <property type="molecule type" value="Genomic_DNA"/>
</dbReference>
<protein>
    <submittedName>
        <fullName evidence="2">Glycosyltransferase family 1 protein</fullName>
    </submittedName>
</protein>
<dbReference type="InterPro" id="IPR010610">
    <property type="entry name" value="EryCIII-like_C"/>
</dbReference>
<dbReference type="CDD" id="cd03784">
    <property type="entry name" value="GT1_Gtf-like"/>
    <property type="match status" value="1"/>
</dbReference>
<evidence type="ECO:0000259" key="1">
    <source>
        <dbReference type="Pfam" id="PF06722"/>
    </source>
</evidence>
<dbReference type="Proteomes" id="UP000777440">
    <property type="component" value="Unassembled WGS sequence"/>
</dbReference>
<evidence type="ECO:0000313" key="2">
    <source>
        <dbReference type="EMBL" id="MBW9108450.1"/>
    </source>
</evidence>
<dbReference type="PANTHER" id="PTHR48050">
    <property type="entry name" value="STEROL 3-BETA-GLUCOSYLTRANSFERASE"/>
    <property type="match status" value="1"/>
</dbReference>
<accession>A0ABS7HV62</accession>
<dbReference type="RefSeq" id="WP_220338558.1">
    <property type="nucleotide sequence ID" value="NZ_JAEUAX010000001.1"/>
</dbReference>
<dbReference type="Pfam" id="PF06722">
    <property type="entry name" value="EryCIII-like_C"/>
    <property type="match status" value="1"/>
</dbReference>
<evidence type="ECO:0000313" key="3">
    <source>
        <dbReference type="Proteomes" id="UP000777440"/>
    </source>
</evidence>
<reference evidence="2 3" key="1">
    <citation type="journal article" date="2021" name="MBio">
        <title>Poor Competitiveness of Bradyrhizobium in Pigeon Pea Root Colonization in Indian Soils.</title>
        <authorList>
            <person name="Chalasani D."/>
            <person name="Basu A."/>
            <person name="Pullabhotla S.V.S.R.N."/>
            <person name="Jorrin B."/>
            <person name="Neal A.L."/>
            <person name="Poole P.S."/>
            <person name="Podile A.R."/>
            <person name="Tkacz A."/>
        </authorList>
    </citation>
    <scope>NUCLEOTIDE SEQUENCE [LARGE SCALE GENOMIC DNA]</scope>
    <source>
        <strain evidence="2 3">HU12</strain>
    </source>
</reference>